<dbReference type="EMBL" id="LN733835">
    <property type="protein sequence ID" value="CEP18437.1"/>
    <property type="molecule type" value="Genomic_DNA"/>
</dbReference>
<dbReference type="OrthoDB" id="2287349at2759"/>
<organism evidence="1 2">
    <name type="scientific">Parasitella parasitica</name>
    <dbReference type="NCBI Taxonomy" id="35722"/>
    <lineage>
        <taxon>Eukaryota</taxon>
        <taxon>Fungi</taxon>
        <taxon>Fungi incertae sedis</taxon>
        <taxon>Mucoromycota</taxon>
        <taxon>Mucoromycotina</taxon>
        <taxon>Mucoromycetes</taxon>
        <taxon>Mucorales</taxon>
        <taxon>Mucorineae</taxon>
        <taxon>Mucoraceae</taxon>
        <taxon>Parasitella</taxon>
    </lineage>
</organism>
<proteinExistence type="predicted"/>
<accession>A0A0B7NM28</accession>
<keyword evidence="2" id="KW-1185">Reference proteome</keyword>
<reference evidence="1 2" key="1">
    <citation type="submission" date="2014-09" db="EMBL/GenBank/DDBJ databases">
        <authorList>
            <person name="Ellenberger Sabrina"/>
        </authorList>
    </citation>
    <scope>NUCLEOTIDE SEQUENCE [LARGE SCALE GENOMIC DNA]</scope>
    <source>
        <strain evidence="1 2">CBS 412.66</strain>
    </source>
</reference>
<sequence>MSKCWYLLTVVPSPASVLQAVQQIVSSFPRKHGGLGVLDPTIQQKALYYRWIDPPLISPGTLSLSAPYIFIAAHVRNILDCPHLSLLVDLP</sequence>
<gene>
    <name evidence="1" type="primary">PARPA_12741.1 scaffold 45468</name>
</gene>
<name>A0A0B7NM28_9FUNG</name>
<evidence type="ECO:0000313" key="2">
    <source>
        <dbReference type="Proteomes" id="UP000054107"/>
    </source>
</evidence>
<protein>
    <submittedName>
        <fullName evidence="1">Uncharacterized protein</fullName>
    </submittedName>
</protein>
<dbReference type="AlphaFoldDB" id="A0A0B7NM28"/>
<dbReference type="Proteomes" id="UP000054107">
    <property type="component" value="Unassembled WGS sequence"/>
</dbReference>
<evidence type="ECO:0000313" key="1">
    <source>
        <dbReference type="EMBL" id="CEP18437.1"/>
    </source>
</evidence>